<keyword evidence="2" id="KW-1185">Reference proteome</keyword>
<dbReference type="Proteomes" id="UP000250321">
    <property type="component" value="Unassembled WGS sequence"/>
</dbReference>
<reference evidence="1 2" key="1">
    <citation type="submission" date="2018-02" db="EMBL/GenBank/DDBJ databases">
        <title>Draft genome of wild Prunus yedoensis var. nudiflora.</title>
        <authorList>
            <person name="Baek S."/>
            <person name="Kim J.-H."/>
            <person name="Choi K."/>
            <person name="Kim G.-B."/>
            <person name="Cho A."/>
            <person name="Jang H."/>
            <person name="Shin C.-H."/>
            <person name="Yu H.-J."/>
            <person name="Mun J.-H."/>
        </authorList>
    </citation>
    <scope>NUCLEOTIDE SEQUENCE [LARGE SCALE GENOMIC DNA]</scope>
    <source>
        <strain evidence="2">cv. Jeju island</strain>
        <tissue evidence="1">Leaf</tissue>
    </source>
</reference>
<sequence length="70" mass="8183">MMRICSVCSDHRSRENVGRSRVPMAELTGHTHTSRVLFMTQAVYVFRPQMDALWPLQPRMRRFELGMCLG</sequence>
<organism evidence="1 2">
    <name type="scientific">Prunus yedoensis var. nudiflora</name>
    <dbReference type="NCBI Taxonomy" id="2094558"/>
    <lineage>
        <taxon>Eukaryota</taxon>
        <taxon>Viridiplantae</taxon>
        <taxon>Streptophyta</taxon>
        <taxon>Embryophyta</taxon>
        <taxon>Tracheophyta</taxon>
        <taxon>Spermatophyta</taxon>
        <taxon>Magnoliopsida</taxon>
        <taxon>eudicotyledons</taxon>
        <taxon>Gunneridae</taxon>
        <taxon>Pentapetalae</taxon>
        <taxon>rosids</taxon>
        <taxon>fabids</taxon>
        <taxon>Rosales</taxon>
        <taxon>Rosaceae</taxon>
        <taxon>Amygdaloideae</taxon>
        <taxon>Amygdaleae</taxon>
        <taxon>Prunus</taxon>
    </lineage>
</organism>
<name>A0A314UGF0_PRUYE</name>
<proteinExistence type="predicted"/>
<gene>
    <name evidence="1" type="ORF">Pyn_33499</name>
</gene>
<comment type="caution">
    <text evidence="1">The sequence shown here is derived from an EMBL/GenBank/DDBJ whole genome shotgun (WGS) entry which is preliminary data.</text>
</comment>
<dbReference type="OrthoDB" id="10436696at2759"/>
<dbReference type="EMBL" id="PJQY01003624">
    <property type="protein sequence ID" value="PQM35816.1"/>
    <property type="molecule type" value="Genomic_DNA"/>
</dbReference>
<evidence type="ECO:0000313" key="2">
    <source>
        <dbReference type="Proteomes" id="UP000250321"/>
    </source>
</evidence>
<evidence type="ECO:0000313" key="1">
    <source>
        <dbReference type="EMBL" id="PQM35816.1"/>
    </source>
</evidence>
<dbReference type="AlphaFoldDB" id="A0A314UGF0"/>
<accession>A0A314UGF0</accession>
<protein>
    <submittedName>
        <fullName evidence="1">Uncharacterized protein</fullName>
    </submittedName>
</protein>